<name>A0A157ZNU4_9BURK</name>
<evidence type="ECO:0000256" key="1">
    <source>
        <dbReference type="ARBA" id="ARBA00022636"/>
    </source>
</evidence>
<feature type="domain" description="Type III secretion system flagellar brake protein YcgR PilZN" evidence="5">
    <location>
        <begin position="119"/>
        <end position="195"/>
    </location>
</feature>
<evidence type="ECO:0000313" key="6">
    <source>
        <dbReference type="EMBL" id="SAK47161.1"/>
    </source>
</evidence>
<keyword evidence="3" id="KW-0975">Bacterial flagellum</keyword>
<evidence type="ECO:0000313" key="7">
    <source>
        <dbReference type="Proteomes" id="UP000054903"/>
    </source>
</evidence>
<dbReference type="InterPro" id="IPR009875">
    <property type="entry name" value="PilZ_domain"/>
</dbReference>
<dbReference type="EMBL" id="FCNX02000002">
    <property type="protein sequence ID" value="SAK47161.1"/>
    <property type="molecule type" value="Genomic_DNA"/>
</dbReference>
<evidence type="ECO:0000256" key="2">
    <source>
        <dbReference type="ARBA" id="ARBA00022741"/>
    </source>
</evidence>
<gene>
    <name evidence="6" type="ORF">AWB77_00903</name>
</gene>
<dbReference type="InterPro" id="IPR012349">
    <property type="entry name" value="Split_barrel_FMN-bd"/>
</dbReference>
<keyword evidence="7" id="KW-1185">Reference proteome</keyword>
<dbReference type="STRING" id="1777138.AWB77_00903"/>
<dbReference type="OrthoDB" id="9774747at2"/>
<evidence type="ECO:0000259" key="5">
    <source>
        <dbReference type="Pfam" id="PF12945"/>
    </source>
</evidence>
<dbReference type="SUPFAM" id="SSF141371">
    <property type="entry name" value="PilZ domain-like"/>
    <property type="match status" value="2"/>
</dbReference>
<proteinExistence type="predicted"/>
<dbReference type="Pfam" id="PF07238">
    <property type="entry name" value="PilZ"/>
    <property type="match status" value="1"/>
</dbReference>
<dbReference type="GO" id="GO:0035438">
    <property type="term" value="F:cyclic-di-GMP binding"/>
    <property type="evidence" value="ECO:0007669"/>
    <property type="project" value="InterPro"/>
</dbReference>
<organism evidence="6 7">
    <name type="scientific">Caballeronia fortuita</name>
    <dbReference type="NCBI Taxonomy" id="1777138"/>
    <lineage>
        <taxon>Bacteria</taxon>
        <taxon>Pseudomonadati</taxon>
        <taxon>Pseudomonadota</taxon>
        <taxon>Betaproteobacteria</taxon>
        <taxon>Burkholderiales</taxon>
        <taxon>Burkholderiaceae</taxon>
        <taxon>Caballeronia</taxon>
    </lineage>
</organism>
<sequence>MHPGARRVRHSDGATDMALVKITARELEIGSPLPFAVYSASGKLLLARGCLVHSEGQRDRILSAGALRSESASTSPSGECAPRPDELLISTTRHDGEPAVPIVDAATVSFETLPKTIDSIQVTVIGNDPAPVRTDFVGSVSGNALLVTASKGHELLRAGIEVSCNALRGRKIHQFRSTVLGRSETPVRVIYLAWPESVQTQVVRSHVRVPTEMPGRLIRNDCVAAGFDVTVTNVSLGGVAFRASDALVNVTEHFRLALRLRAGGKLHAVMFNCIARNVRRIDGGVQMGAEFSSQAADVMSLLRQHMFETATGSAAQ</sequence>
<protein>
    <submittedName>
        <fullName evidence="6">PilZ domain protein</fullName>
    </submittedName>
</protein>
<dbReference type="InterPro" id="IPR009926">
    <property type="entry name" value="T3SS_YcgR_PilZN"/>
</dbReference>
<dbReference type="Proteomes" id="UP000054903">
    <property type="component" value="Unassembled WGS sequence"/>
</dbReference>
<dbReference type="Gene3D" id="2.40.10.220">
    <property type="entry name" value="predicted glycosyltransferase like domains"/>
    <property type="match status" value="1"/>
</dbReference>
<feature type="domain" description="PilZ" evidence="4">
    <location>
        <begin position="204"/>
        <end position="307"/>
    </location>
</feature>
<dbReference type="AlphaFoldDB" id="A0A157ZNU4"/>
<dbReference type="Pfam" id="PF12945">
    <property type="entry name" value="PilZNR"/>
    <property type="match status" value="1"/>
</dbReference>
<reference evidence="6" key="1">
    <citation type="submission" date="2016-01" db="EMBL/GenBank/DDBJ databases">
        <authorList>
            <person name="Peeters C."/>
        </authorList>
    </citation>
    <scope>NUCLEOTIDE SEQUENCE</scope>
    <source>
        <strain evidence="6">LMG 29320</strain>
    </source>
</reference>
<evidence type="ECO:0000259" key="4">
    <source>
        <dbReference type="Pfam" id="PF07238"/>
    </source>
</evidence>
<evidence type="ECO:0000256" key="3">
    <source>
        <dbReference type="ARBA" id="ARBA00023143"/>
    </source>
</evidence>
<comment type="caution">
    <text evidence="6">The sequence shown here is derived from an EMBL/GenBank/DDBJ whole genome shotgun (WGS) entry which is preliminary data.</text>
</comment>
<keyword evidence="1" id="KW-0973">c-di-GMP</keyword>
<dbReference type="Gene3D" id="2.30.110.10">
    <property type="entry name" value="Electron Transport, Fmn-binding Protein, Chain A"/>
    <property type="match status" value="1"/>
</dbReference>
<accession>A0A157ZNU4</accession>
<keyword evidence="2" id="KW-0547">Nucleotide-binding</keyword>